<protein>
    <submittedName>
        <fullName>H-caldesmon</fullName>
    </submittedName>
</protein>
<organism>
    <name type="scientific">Sus scrofa</name>
    <name type="common">Pig</name>
    <dbReference type="NCBI Taxonomy" id="9823"/>
    <lineage>
        <taxon>Eukaryota</taxon>
        <taxon>Metazoa</taxon>
        <taxon>Chordata</taxon>
        <taxon>Craniata</taxon>
        <taxon>Vertebrata</taxon>
        <taxon>Euteleostomi</taxon>
        <taxon>Mammalia</taxon>
        <taxon>Eutheria</taxon>
        <taxon>Laurasiatheria</taxon>
        <taxon>Artiodactyla</taxon>
        <taxon>Suina</taxon>
        <taxon>Suidae</taxon>
        <taxon>Sus</taxon>
    </lineage>
</organism>
<reference key="1">
    <citation type="journal article" date="1993" name="FEBS Lett.">
        <title>Identification of mitogen-activated protein kinase phosphorylation sequences in mammalian h-Caldesmon.</title>
        <authorList>
            <person name="Adam L.P."/>
            <person name="Hathaway D.R."/>
        </authorList>
    </citation>
    <scope>PROTEIN SEQUENCE</scope>
</reference>
<proteinExistence type="evidence at protein level"/>
<dbReference type="AlphaFoldDB" id="Q9TRH3"/>
<sequence length="19" mass="2052">WLTKTPDGNKSPAPKPSDL</sequence>
<name>Q9TRH3_PIG</name>
<keyword id="KW-0903">Direct protein sequencing</keyword>
<accession>Q9TRH3</accession>